<dbReference type="InterPro" id="IPR010994">
    <property type="entry name" value="RuvA_2-like"/>
</dbReference>
<feature type="domain" description="MPN" evidence="7">
    <location>
        <begin position="107"/>
        <end position="229"/>
    </location>
</feature>
<dbReference type="EMBL" id="DXEI01000109">
    <property type="protein sequence ID" value="HIX95231.1"/>
    <property type="molecule type" value="Genomic_DNA"/>
</dbReference>
<dbReference type="Gene3D" id="1.10.150.20">
    <property type="entry name" value="5' to 3' exonuclease, C-terminal subdomain"/>
    <property type="match status" value="1"/>
</dbReference>
<evidence type="ECO:0000256" key="1">
    <source>
        <dbReference type="ARBA" id="ARBA00010243"/>
    </source>
</evidence>
<dbReference type="PROSITE" id="PS50249">
    <property type="entry name" value="MPN"/>
    <property type="match status" value="1"/>
</dbReference>
<keyword evidence="2" id="KW-0645">Protease</keyword>
<keyword evidence="5" id="KW-0862">Zinc</keyword>
<protein>
    <submittedName>
        <fullName evidence="8">DNA repair protein RadC</fullName>
    </submittedName>
</protein>
<name>A0A9D1Y1J1_9FIRM</name>
<comment type="caution">
    <text evidence="8">The sequence shown here is derived from an EMBL/GenBank/DDBJ whole genome shotgun (WGS) entry which is preliminary data.</text>
</comment>
<dbReference type="SUPFAM" id="SSF47781">
    <property type="entry name" value="RuvA domain 2-like"/>
    <property type="match status" value="1"/>
</dbReference>
<dbReference type="Pfam" id="PF04002">
    <property type="entry name" value="RadC"/>
    <property type="match status" value="1"/>
</dbReference>
<evidence type="ECO:0000256" key="4">
    <source>
        <dbReference type="ARBA" id="ARBA00022801"/>
    </source>
</evidence>
<keyword evidence="6" id="KW-0482">Metalloprotease</keyword>
<evidence type="ECO:0000256" key="2">
    <source>
        <dbReference type="ARBA" id="ARBA00022670"/>
    </source>
</evidence>
<evidence type="ECO:0000256" key="3">
    <source>
        <dbReference type="ARBA" id="ARBA00022723"/>
    </source>
</evidence>
<dbReference type="InterPro" id="IPR001405">
    <property type="entry name" value="UPF0758"/>
</dbReference>
<reference evidence="8" key="2">
    <citation type="submission" date="2021-04" db="EMBL/GenBank/DDBJ databases">
        <authorList>
            <person name="Gilroy R."/>
        </authorList>
    </citation>
    <scope>NUCLEOTIDE SEQUENCE</scope>
    <source>
        <strain evidence="8">ChiHecec2B26-7398</strain>
    </source>
</reference>
<keyword evidence="3" id="KW-0479">Metal-binding</keyword>
<accession>A0A9D1Y1J1</accession>
<evidence type="ECO:0000256" key="6">
    <source>
        <dbReference type="ARBA" id="ARBA00023049"/>
    </source>
</evidence>
<dbReference type="InterPro" id="IPR037518">
    <property type="entry name" value="MPN"/>
</dbReference>
<gene>
    <name evidence="8" type="ORF">H9846_07210</name>
</gene>
<evidence type="ECO:0000313" key="8">
    <source>
        <dbReference type="EMBL" id="HIX95231.1"/>
    </source>
</evidence>
<dbReference type="PANTHER" id="PTHR30471:SF3">
    <property type="entry name" value="UPF0758 PROTEIN YEES-RELATED"/>
    <property type="match status" value="1"/>
</dbReference>
<evidence type="ECO:0000313" key="9">
    <source>
        <dbReference type="Proteomes" id="UP000886751"/>
    </source>
</evidence>
<evidence type="ECO:0000256" key="5">
    <source>
        <dbReference type="ARBA" id="ARBA00022833"/>
    </source>
</evidence>
<dbReference type="GO" id="GO:0046872">
    <property type="term" value="F:metal ion binding"/>
    <property type="evidence" value="ECO:0007669"/>
    <property type="project" value="UniProtKB-KW"/>
</dbReference>
<comment type="similarity">
    <text evidence="1">Belongs to the UPF0758 family.</text>
</comment>
<organism evidence="8 9">
    <name type="scientific">Candidatus Gemmiger excrementipullorum</name>
    <dbReference type="NCBI Taxonomy" id="2838610"/>
    <lineage>
        <taxon>Bacteria</taxon>
        <taxon>Bacillati</taxon>
        <taxon>Bacillota</taxon>
        <taxon>Clostridia</taxon>
        <taxon>Eubacteriales</taxon>
        <taxon>Gemmiger</taxon>
    </lineage>
</organism>
<reference evidence="8" key="1">
    <citation type="journal article" date="2021" name="PeerJ">
        <title>Extensive microbial diversity within the chicken gut microbiome revealed by metagenomics and culture.</title>
        <authorList>
            <person name="Gilroy R."/>
            <person name="Ravi A."/>
            <person name="Getino M."/>
            <person name="Pursley I."/>
            <person name="Horton D.L."/>
            <person name="Alikhan N.F."/>
            <person name="Baker D."/>
            <person name="Gharbi K."/>
            <person name="Hall N."/>
            <person name="Watson M."/>
            <person name="Adriaenssens E.M."/>
            <person name="Foster-Nyarko E."/>
            <person name="Jarju S."/>
            <person name="Secka A."/>
            <person name="Antonio M."/>
            <person name="Oren A."/>
            <person name="Chaudhuri R.R."/>
            <person name="La Ragione R."/>
            <person name="Hildebrand F."/>
            <person name="Pallen M.J."/>
        </authorList>
    </citation>
    <scope>NUCLEOTIDE SEQUENCE</scope>
    <source>
        <strain evidence="8">ChiHecec2B26-7398</strain>
    </source>
</reference>
<evidence type="ECO:0000259" key="7">
    <source>
        <dbReference type="PROSITE" id="PS50249"/>
    </source>
</evidence>
<sequence length="245" mass="27700">MAPKTERPLHEKHRARMQARVERDGLESLAEHEALEYLLFLAIPRQDTNELAHRLIQHFGDFCKVLEAEETELREVDGVGPKSARLIHTVMAFSRYYNLKKRKPRAALDQTERAVEYVRPLFLGLRNEVLYLILLDDKCRPLRDMRIAEGVPNRVQVDTHKLLRDVARTDATCGILAHNHPTGLAVPSEADMIATMGIMQALGPLGVSIIDHIIVAGEDACSMRDRGCLPMYRAGRDTLNAASRY</sequence>
<dbReference type="AlphaFoldDB" id="A0A9D1Y1J1"/>
<dbReference type="GO" id="GO:0008237">
    <property type="term" value="F:metallopeptidase activity"/>
    <property type="evidence" value="ECO:0007669"/>
    <property type="project" value="UniProtKB-KW"/>
</dbReference>
<dbReference type="Gene3D" id="3.40.140.10">
    <property type="entry name" value="Cytidine Deaminase, domain 2"/>
    <property type="match status" value="1"/>
</dbReference>
<keyword evidence="4" id="KW-0378">Hydrolase</keyword>
<dbReference type="InterPro" id="IPR025657">
    <property type="entry name" value="RadC_JAB"/>
</dbReference>
<dbReference type="Proteomes" id="UP000886751">
    <property type="component" value="Unassembled WGS sequence"/>
</dbReference>
<proteinExistence type="inferred from homology"/>
<dbReference type="GO" id="GO:0006508">
    <property type="term" value="P:proteolysis"/>
    <property type="evidence" value="ECO:0007669"/>
    <property type="project" value="UniProtKB-KW"/>
</dbReference>
<dbReference type="PANTHER" id="PTHR30471">
    <property type="entry name" value="DNA REPAIR PROTEIN RADC"/>
    <property type="match status" value="1"/>
</dbReference>